<dbReference type="SUPFAM" id="SSF53756">
    <property type="entry name" value="UDP-Glycosyltransferase/glycogen phosphorylase"/>
    <property type="match status" value="1"/>
</dbReference>
<sequence>MKFTIVLGTRPEIIKLSPIIRVLEKTNIDWNIIHTNQHYSENMDKIFFDELNLPKPKYNLGIGSGTHGEQTGKMLIKVERVLLKEKPNVVIVQGDTNTVLSGALAASKLKIKIAHVEAGLRSFDRNMPEEINRVLTDHISDYLFAPTDIAKNNLLREGIKENKIFVVGNTIVDATLQNLKIAEKNENVKKFFNTLKNNGDYFLLTLHRSENVDNKKRLKNIIEGILYLTKIYDEHIIFPIHPRTKKRLEEFNLLNKLKNNEKINIIEPVGYLEFLMLEKNAKLILTDSGGIQEEACILKTPCITLRDNTERPETLSVGANILVGDDKEKLINAVNIMLNKNRNWENPFGDGKSGEKIVKILIDKNK</sequence>
<dbReference type="Proteomes" id="UP000679213">
    <property type="component" value="Chromosome I"/>
</dbReference>
<keyword evidence="2" id="KW-0413">Isomerase</keyword>
<proteinExistence type="predicted"/>
<keyword evidence="3" id="KW-1185">Reference proteome</keyword>
<dbReference type="PANTHER" id="PTHR43174:SF1">
    <property type="entry name" value="UDP-N-ACETYLGLUCOSAMINE 2-EPIMERASE"/>
    <property type="match status" value="1"/>
</dbReference>
<evidence type="ECO:0000313" key="2">
    <source>
        <dbReference type="EMBL" id="CAB3289173.1"/>
    </source>
</evidence>
<dbReference type="Gene3D" id="3.40.50.2000">
    <property type="entry name" value="Glycogen Phosphorylase B"/>
    <property type="match status" value="2"/>
</dbReference>
<reference evidence="2 3" key="1">
    <citation type="submission" date="2020-04" db="EMBL/GenBank/DDBJ databases">
        <authorList>
            <consortium name="Genoscope - CEA"/>
            <person name="William W."/>
        </authorList>
    </citation>
    <scope>NUCLEOTIDE SEQUENCE [LARGE SCALE GENOMIC DNA]</scope>
    <source>
        <strain evidence="2 3">SG7</strain>
    </source>
</reference>
<dbReference type="GO" id="GO:0008761">
    <property type="term" value="F:UDP-N-acetylglucosamine 2-epimerase activity"/>
    <property type="evidence" value="ECO:0007669"/>
    <property type="project" value="UniProtKB-EC"/>
</dbReference>
<dbReference type="AlphaFoldDB" id="A0A8D6Q0N2"/>
<dbReference type="NCBIfam" id="TIGR00236">
    <property type="entry name" value="wecB"/>
    <property type="match status" value="1"/>
</dbReference>
<gene>
    <name evidence="2" type="primary">wecB</name>
    <name evidence="2" type="ORF">MLAUSG7_1092</name>
</gene>
<dbReference type="EC" id="5.1.3.14" evidence="2"/>
<dbReference type="CDD" id="cd03786">
    <property type="entry name" value="GTB_UDP-GlcNAc_2-Epimerase"/>
    <property type="match status" value="1"/>
</dbReference>
<dbReference type="InterPro" id="IPR003331">
    <property type="entry name" value="UDP_GlcNAc_Epimerase_2_dom"/>
</dbReference>
<evidence type="ECO:0000259" key="1">
    <source>
        <dbReference type="Pfam" id="PF02350"/>
    </source>
</evidence>
<dbReference type="InterPro" id="IPR029767">
    <property type="entry name" value="WecB-like"/>
</dbReference>
<dbReference type="PANTHER" id="PTHR43174">
    <property type="entry name" value="UDP-N-ACETYLGLUCOSAMINE 2-EPIMERASE"/>
    <property type="match status" value="1"/>
</dbReference>
<dbReference type="Pfam" id="PF02350">
    <property type="entry name" value="Epimerase_2"/>
    <property type="match status" value="1"/>
</dbReference>
<accession>A0A8D6Q0N2</accession>
<dbReference type="KEGG" id="mesg:MLAUSG7_1092"/>
<dbReference type="EMBL" id="LR792632">
    <property type="protein sequence ID" value="CAB3289173.1"/>
    <property type="molecule type" value="Genomic_DNA"/>
</dbReference>
<dbReference type="RefSeq" id="WP_214399450.1">
    <property type="nucleotide sequence ID" value="NZ_LR792632.1"/>
</dbReference>
<evidence type="ECO:0000313" key="3">
    <source>
        <dbReference type="Proteomes" id="UP000679213"/>
    </source>
</evidence>
<organism evidence="2 3">
    <name type="scientific">Methanocaldococcus lauensis</name>
    <dbReference type="NCBI Taxonomy" id="2546128"/>
    <lineage>
        <taxon>Archaea</taxon>
        <taxon>Methanobacteriati</taxon>
        <taxon>Methanobacteriota</taxon>
        <taxon>Methanomada group</taxon>
        <taxon>Methanococci</taxon>
        <taxon>Methanococcales</taxon>
        <taxon>Methanocaldococcaceae</taxon>
        <taxon>Methanocaldococcus</taxon>
    </lineage>
</organism>
<protein>
    <submittedName>
        <fullName evidence="2">UDP-N-acetylglucosamine 2-epimerase</fullName>
        <ecNumber evidence="2">5.1.3.14</ecNumber>
    </submittedName>
</protein>
<dbReference type="GeneID" id="65883886"/>
<name>A0A8D6Q0N2_9EURY</name>
<feature type="domain" description="UDP-N-acetylglucosamine 2-epimerase" evidence="1">
    <location>
        <begin position="24"/>
        <end position="361"/>
    </location>
</feature>